<dbReference type="EMBL" id="CAJVPM010005635">
    <property type="protein sequence ID" value="CAG8526330.1"/>
    <property type="molecule type" value="Genomic_DNA"/>
</dbReference>
<evidence type="ECO:0000313" key="1">
    <source>
        <dbReference type="EMBL" id="CAG8526330.1"/>
    </source>
</evidence>
<organism evidence="1 2">
    <name type="scientific">Scutellospora calospora</name>
    <dbReference type="NCBI Taxonomy" id="85575"/>
    <lineage>
        <taxon>Eukaryota</taxon>
        <taxon>Fungi</taxon>
        <taxon>Fungi incertae sedis</taxon>
        <taxon>Mucoromycota</taxon>
        <taxon>Glomeromycotina</taxon>
        <taxon>Glomeromycetes</taxon>
        <taxon>Diversisporales</taxon>
        <taxon>Gigasporaceae</taxon>
        <taxon>Scutellospora</taxon>
    </lineage>
</organism>
<gene>
    <name evidence="1" type="ORF">SCALOS_LOCUS4273</name>
</gene>
<name>A0ACA9LFG4_9GLOM</name>
<dbReference type="Proteomes" id="UP000789860">
    <property type="component" value="Unassembled WGS sequence"/>
</dbReference>
<sequence length="115" mass="13497">MIANVSCGFLTYCYIFVLHQIDISLKIKLENQLLQLDKFEPLEFCIRVPKTTKNQSSNNKNNLTILDDLYDFSISRDSNNKPQDNSSEFQSLEYENLNFSYIDENFEESNYDDLS</sequence>
<protein>
    <submittedName>
        <fullName evidence="1">9274_t:CDS:1</fullName>
    </submittedName>
</protein>
<keyword evidence="2" id="KW-1185">Reference proteome</keyword>
<reference evidence="1" key="1">
    <citation type="submission" date="2021-06" db="EMBL/GenBank/DDBJ databases">
        <authorList>
            <person name="Kallberg Y."/>
            <person name="Tangrot J."/>
            <person name="Rosling A."/>
        </authorList>
    </citation>
    <scope>NUCLEOTIDE SEQUENCE</scope>
    <source>
        <strain evidence="1">AU212A</strain>
    </source>
</reference>
<comment type="caution">
    <text evidence="1">The sequence shown here is derived from an EMBL/GenBank/DDBJ whole genome shotgun (WGS) entry which is preliminary data.</text>
</comment>
<evidence type="ECO:0000313" key="2">
    <source>
        <dbReference type="Proteomes" id="UP000789860"/>
    </source>
</evidence>
<accession>A0ACA9LFG4</accession>
<proteinExistence type="predicted"/>